<reference evidence="2 3" key="1">
    <citation type="submission" date="2019-05" db="EMBL/GenBank/DDBJ databases">
        <title>Genomes sequences of two Nocardia cyriacigeorgica environmental isolates, type strains Nocardia asteroides ATCC 19247 and Nocardia cyriacigeorgica DSM 44484.</title>
        <authorList>
            <person name="Vautrin F."/>
            <person name="Bergeron E."/>
            <person name="Dubost A."/>
            <person name="Abrouk D."/>
            <person name="Rodriguez Nava V."/>
            <person name="Pujic P."/>
        </authorList>
    </citation>
    <scope>NUCLEOTIDE SEQUENCE [LARGE SCALE GENOMIC DNA]</scope>
    <source>
        <strain evidence="2 3">EML 446</strain>
    </source>
</reference>
<dbReference type="Pfam" id="PF13460">
    <property type="entry name" value="NAD_binding_10"/>
    <property type="match status" value="1"/>
</dbReference>
<dbReference type="Proteomes" id="UP000306378">
    <property type="component" value="Unassembled WGS sequence"/>
</dbReference>
<dbReference type="InterPro" id="IPR051606">
    <property type="entry name" value="Polyketide_Oxido-like"/>
</dbReference>
<organism evidence="2 3">
    <name type="scientific">Nocardia cyriacigeorgica</name>
    <dbReference type="NCBI Taxonomy" id="135487"/>
    <lineage>
        <taxon>Bacteria</taxon>
        <taxon>Bacillati</taxon>
        <taxon>Actinomycetota</taxon>
        <taxon>Actinomycetes</taxon>
        <taxon>Mycobacteriales</taxon>
        <taxon>Nocardiaceae</taxon>
        <taxon>Nocardia</taxon>
    </lineage>
</organism>
<dbReference type="AlphaFoldDB" id="A0A5R8NM12"/>
<dbReference type="PANTHER" id="PTHR43355">
    <property type="entry name" value="FLAVIN REDUCTASE (NADPH)"/>
    <property type="match status" value="1"/>
</dbReference>
<dbReference type="Gene3D" id="3.40.50.720">
    <property type="entry name" value="NAD(P)-binding Rossmann-like Domain"/>
    <property type="match status" value="1"/>
</dbReference>
<comment type="caution">
    <text evidence="2">The sequence shown here is derived from an EMBL/GenBank/DDBJ whole genome shotgun (WGS) entry which is preliminary data.</text>
</comment>
<dbReference type="InterPro" id="IPR036291">
    <property type="entry name" value="NAD(P)-bd_dom_sf"/>
</dbReference>
<sequence length="210" mass="22020">MKITVVGAAGMAGSRIVAEAARRGHDVVAVFRTPRQVTMPPGAVAVSGEASDRELMSGFFAGADAVVAATRPAPGQEHTVTATTTALFDAAEMAGTRILVVGGAAPLRVPGQPDRIVLDDTDYVPAHIRPIAAASVAQLEACRAHRADWTYLSPPALLEPGTRTGQYRRGTTTLLTEADGASRISAEDFAVAVLDELENRSDVRHFTVGY</sequence>
<dbReference type="InterPro" id="IPR016040">
    <property type="entry name" value="NAD(P)-bd_dom"/>
</dbReference>
<evidence type="ECO:0000313" key="2">
    <source>
        <dbReference type="EMBL" id="TLF76720.1"/>
    </source>
</evidence>
<dbReference type="GO" id="GO:0016646">
    <property type="term" value="F:oxidoreductase activity, acting on the CH-NH group of donors, NAD or NADP as acceptor"/>
    <property type="evidence" value="ECO:0007669"/>
    <property type="project" value="TreeGrafter"/>
</dbReference>
<gene>
    <name evidence="2" type="ORF">FEK34_17650</name>
</gene>
<dbReference type="RefSeq" id="WP_138448885.1">
    <property type="nucleotide sequence ID" value="NZ_VBUT01000006.1"/>
</dbReference>
<evidence type="ECO:0000313" key="3">
    <source>
        <dbReference type="Proteomes" id="UP000306378"/>
    </source>
</evidence>
<protein>
    <submittedName>
        <fullName evidence="2">NAD-dependent epimerase/dehydratase family protein</fullName>
    </submittedName>
</protein>
<dbReference type="PANTHER" id="PTHR43355:SF2">
    <property type="entry name" value="FLAVIN REDUCTASE (NADPH)"/>
    <property type="match status" value="1"/>
</dbReference>
<evidence type="ECO:0000259" key="1">
    <source>
        <dbReference type="Pfam" id="PF13460"/>
    </source>
</evidence>
<feature type="domain" description="NAD(P)-binding" evidence="1">
    <location>
        <begin position="7"/>
        <end position="196"/>
    </location>
</feature>
<dbReference type="EMBL" id="VBUT01000006">
    <property type="protein sequence ID" value="TLF76720.1"/>
    <property type="molecule type" value="Genomic_DNA"/>
</dbReference>
<dbReference type="SUPFAM" id="SSF51735">
    <property type="entry name" value="NAD(P)-binding Rossmann-fold domains"/>
    <property type="match status" value="1"/>
</dbReference>
<proteinExistence type="predicted"/>
<accession>A0A5R8NM12</accession>
<name>A0A5R8NM12_9NOCA</name>